<evidence type="ECO:0000313" key="3">
    <source>
        <dbReference type="Proteomes" id="UP000199077"/>
    </source>
</evidence>
<protein>
    <submittedName>
        <fullName evidence="2">CubicO group peptidase, beta-lactamase class C family</fullName>
    </submittedName>
</protein>
<dbReference type="InterPro" id="IPR012338">
    <property type="entry name" value="Beta-lactam/transpept-like"/>
</dbReference>
<dbReference type="RefSeq" id="WP_091784909.1">
    <property type="nucleotide sequence ID" value="NZ_LT629711.1"/>
</dbReference>
<dbReference type="PANTHER" id="PTHR43283">
    <property type="entry name" value="BETA-LACTAMASE-RELATED"/>
    <property type="match status" value="1"/>
</dbReference>
<dbReference type="Gene3D" id="3.40.710.10">
    <property type="entry name" value="DD-peptidase/beta-lactamase superfamily"/>
    <property type="match status" value="1"/>
</dbReference>
<dbReference type="InterPro" id="IPR050789">
    <property type="entry name" value="Diverse_Enzym_Activities"/>
</dbReference>
<dbReference type="SUPFAM" id="SSF56601">
    <property type="entry name" value="beta-lactamase/transpeptidase-like"/>
    <property type="match status" value="1"/>
</dbReference>
<dbReference type="InterPro" id="IPR001466">
    <property type="entry name" value="Beta-lactam-related"/>
</dbReference>
<feature type="domain" description="Beta-lactamase-related" evidence="1">
    <location>
        <begin position="35"/>
        <end position="315"/>
    </location>
</feature>
<proteinExistence type="predicted"/>
<sequence>MTVLPRSTPSEQGVDALGVLDLVDALEAQGHDPHSLVLARHGQVIARGWWAPYAPERVQLVYSLSKTFTATAVGVLVDEGRLSLDQPVLELLPPADLPEDTEVSDRYRRLTLGHCLTMATGHDGDAWGPEVTQAASTPPAGDEDPVLRAVLAHDPEHEPGTAWAYNQVATYLAAGAVRGATGGSVLSLLRERVLPLLDPSSVDRVGWHRTITGRELGFSGIHVGTDAILALAQAYLGGGEAAGRRLLSPEWVAAATASTGLPNREEAPNPDWTQGYGCSFWHARHGFRGDGAYGQYAIVLPEQDIALAITSETTDMQAVLDLVWDHLLPAVGEVDEVGDELADAALEERMELLQVPTPASTADGPDDARWRRAGDSTFPEAYAAVRLTRVGEDGETADTAYSLVLEGHGAEVTVPVGDGVWVDSTPELAGRVLPFSAAGGWAEDGTFAADLRLIETPHTVRVRTRGDGTVHLGWHEVPLQTDDPLYLSLRGPAAPPQT</sequence>
<dbReference type="OrthoDB" id="9773047at2"/>
<dbReference type="AlphaFoldDB" id="A0A1H0RTQ8"/>
<dbReference type="PANTHER" id="PTHR43283:SF7">
    <property type="entry name" value="BETA-LACTAMASE-RELATED DOMAIN-CONTAINING PROTEIN"/>
    <property type="match status" value="1"/>
</dbReference>
<keyword evidence="3" id="KW-1185">Reference proteome</keyword>
<dbReference type="STRING" id="443156.SAMN04489867_2073"/>
<accession>A0A1H0RTQ8</accession>
<dbReference type="Pfam" id="PF00144">
    <property type="entry name" value="Beta-lactamase"/>
    <property type="match status" value="1"/>
</dbReference>
<organism evidence="2 3">
    <name type="scientific">Pedococcus dokdonensis</name>
    <dbReference type="NCBI Taxonomy" id="443156"/>
    <lineage>
        <taxon>Bacteria</taxon>
        <taxon>Bacillati</taxon>
        <taxon>Actinomycetota</taxon>
        <taxon>Actinomycetes</taxon>
        <taxon>Micrococcales</taxon>
        <taxon>Intrasporangiaceae</taxon>
        <taxon>Pedococcus</taxon>
    </lineage>
</organism>
<gene>
    <name evidence="2" type="ORF">SAMN04489867_2073</name>
</gene>
<reference evidence="3" key="1">
    <citation type="submission" date="2016-10" db="EMBL/GenBank/DDBJ databases">
        <authorList>
            <person name="Varghese N."/>
            <person name="Submissions S."/>
        </authorList>
    </citation>
    <scope>NUCLEOTIDE SEQUENCE [LARGE SCALE GENOMIC DNA]</scope>
    <source>
        <strain evidence="3">DSM 22329</strain>
    </source>
</reference>
<dbReference type="Proteomes" id="UP000199077">
    <property type="component" value="Chromosome I"/>
</dbReference>
<name>A0A1H0RTQ8_9MICO</name>
<evidence type="ECO:0000259" key="1">
    <source>
        <dbReference type="Pfam" id="PF00144"/>
    </source>
</evidence>
<dbReference type="EMBL" id="LT629711">
    <property type="protein sequence ID" value="SDP32348.1"/>
    <property type="molecule type" value="Genomic_DNA"/>
</dbReference>
<evidence type="ECO:0000313" key="2">
    <source>
        <dbReference type="EMBL" id="SDP32348.1"/>
    </source>
</evidence>